<dbReference type="PATRIC" id="fig|717959.3.peg.2630"/>
<evidence type="ECO:0000256" key="3">
    <source>
        <dbReference type="RuleBase" id="RU000363"/>
    </source>
</evidence>
<evidence type="ECO:0000256" key="2">
    <source>
        <dbReference type="ARBA" id="ARBA00023002"/>
    </source>
</evidence>
<dbReference type="Gene3D" id="3.40.50.720">
    <property type="entry name" value="NAD(P)-binding Rossmann-like Domain"/>
    <property type="match status" value="1"/>
</dbReference>
<dbReference type="PANTHER" id="PTHR44196:SF1">
    <property type="entry name" value="DEHYDROGENASE_REDUCTASE SDR FAMILY MEMBER 7B"/>
    <property type="match status" value="1"/>
</dbReference>
<evidence type="ECO:0000313" key="5">
    <source>
        <dbReference type="Proteomes" id="UP000008794"/>
    </source>
</evidence>
<dbReference type="HOGENOM" id="CLU_010194_2_1_10"/>
<dbReference type="FunFam" id="3.40.50.720:FF:000084">
    <property type="entry name" value="Short-chain dehydrogenase reductase"/>
    <property type="match status" value="1"/>
</dbReference>
<dbReference type="Proteomes" id="UP000008794">
    <property type="component" value="Chromosome"/>
</dbReference>
<reference evidence="4 5" key="2">
    <citation type="submission" date="2010-03" db="EMBL/GenBank/DDBJ databases">
        <authorList>
            <person name="Pajon A."/>
        </authorList>
    </citation>
    <scope>NUCLEOTIDE SEQUENCE [LARGE SCALE GENOMIC DNA]</scope>
    <source>
        <strain evidence="4 5">WAL 8301</strain>
    </source>
</reference>
<sequence>MQNMNKKDMKTLANKVIVITGASSGIGEAMAKVYAAQGAKVVLGARNVQKLQLLAGDIRARGGQAAYCGVDVTKPEECRELIETAVREFGGIDVLICNAGISMRAIFDDVDLGVLHRLMDVNFWGTVNCCKFALPYLQASKGSVVGISSVAGLHGLPGRTGYSASKYAMTGFLETLRIENLKKGLHVMIACPGFTASNVRFSALTADGKQQGATPRNESKMMTPEEVARIVAKGILRRKRLCLMESEGRATHFVKKFAPAFLDRMFYLVMSREPDSPLK</sequence>
<dbReference type="GO" id="GO:0016020">
    <property type="term" value="C:membrane"/>
    <property type="evidence" value="ECO:0007669"/>
    <property type="project" value="TreeGrafter"/>
</dbReference>
<keyword evidence="5" id="KW-1185">Reference proteome</keyword>
<dbReference type="EMBL" id="FP929032">
    <property type="protein sequence ID" value="CBK62830.1"/>
    <property type="molecule type" value="Genomic_DNA"/>
</dbReference>
<dbReference type="InterPro" id="IPR020904">
    <property type="entry name" value="Sc_DH/Rdtase_CS"/>
</dbReference>
<dbReference type="PANTHER" id="PTHR44196">
    <property type="entry name" value="DEHYDROGENASE/REDUCTASE SDR FAMILY MEMBER 7B"/>
    <property type="match status" value="1"/>
</dbReference>
<evidence type="ECO:0000313" key="4">
    <source>
        <dbReference type="EMBL" id="CBK62830.1"/>
    </source>
</evidence>
<dbReference type="PRINTS" id="PR00080">
    <property type="entry name" value="SDRFAMILY"/>
</dbReference>
<dbReference type="PRINTS" id="PR00081">
    <property type="entry name" value="GDHRDH"/>
</dbReference>
<comment type="similarity">
    <text evidence="1 3">Belongs to the short-chain dehydrogenases/reductases (SDR) family.</text>
</comment>
<dbReference type="Pfam" id="PF00106">
    <property type="entry name" value="adh_short"/>
    <property type="match status" value="1"/>
</dbReference>
<dbReference type="KEGG" id="ash:AL1_01090"/>
<dbReference type="STRING" id="717959.AL1_01090"/>
<name>D4IIR8_9BACT</name>
<dbReference type="NCBIfam" id="NF004825">
    <property type="entry name" value="PRK06181.1"/>
    <property type="match status" value="1"/>
</dbReference>
<dbReference type="GO" id="GO:0016491">
    <property type="term" value="F:oxidoreductase activity"/>
    <property type="evidence" value="ECO:0007669"/>
    <property type="project" value="UniProtKB-KW"/>
</dbReference>
<evidence type="ECO:0008006" key="6">
    <source>
        <dbReference type="Google" id="ProtNLM"/>
    </source>
</evidence>
<dbReference type="PROSITE" id="PS00061">
    <property type="entry name" value="ADH_SHORT"/>
    <property type="match status" value="1"/>
</dbReference>
<evidence type="ECO:0000256" key="1">
    <source>
        <dbReference type="ARBA" id="ARBA00006484"/>
    </source>
</evidence>
<dbReference type="InterPro" id="IPR036291">
    <property type="entry name" value="NAD(P)-bd_dom_sf"/>
</dbReference>
<proteinExistence type="inferred from homology"/>
<organism evidence="4 5">
    <name type="scientific">Alistipes shahii WAL 8301</name>
    <dbReference type="NCBI Taxonomy" id="717959"/>
    <lineage>
        <taxon>Bacteria</taxon>
        <taxon>Pseudomonadati</taxon>
        <taxon>Bacteroidota</taxon>
        <taxon>Bacteroidia</taxon>
        <taxon>Bacteroidales</taxon>
        <taxon>Rikenellaceae</taxon>
        <taxon>Alistipes</taxon>
    </lineage>
</organism>
<protein>
    <recommendedName>
        <fullName evidence="6">Short-chain dehydrogenases of various substrate specificities</fullName>
    </recommendedName>
</protein>
<reference evidence="4 5" key="1">
    <citation type="submission" date="2010-03" db="EMBL/GenBank/DDBJ databases">
        <title>The genome sequence of Alistipes shahii WAL 8301.</title>
        <authorList>
            <consortium name="metaHIT consortium -- http://www.metahit.eu/"/>
            <person name="Pajon A."/>
            <person name="Turner K."/>
            <person name="Parkhill J."/>
        </authorList>
    </citation>
    <scope>NUCLEOTIDE SEQUENCE [LARGE SCALE GENOMIC DNA]</scope>
    <source>
        <strain evidence="4 5">WAL 8301</strain>
    </source>
</reference>
<dbReference type="SUPFAM" id="SSF51735">
    <property type="entry name" value="NAD(P)-binding Rossmann-fold domains"/>
    <property type="match status" value="1"/>
</dbReference>
<keyword evidence="2" id="KW-0560">Oxidoreductase</keyword>
<dbReference type="InterPro" id="IPR002347">
    <property type="entry name" value="SDR_fam"/>
</dbReference>
<accession>D4IIR8</accession>
<dbReference type="AlphaFoldDB" id="D4IIR8"/>
<gene>
    <name evidence="4" type="ORF">AL1_01090</name>
</gene>